<dbReference type="EMBL" id="BK032631">
    <property type="protein sequence ID" value="DAF52253.1"/>
    <property type="molecule type" value="Genomic_DNA"/>
</dbReference>
<sequence length="157" mass="18423">MENLTILFTKLNIEYMHSTSAYGYNECPRKFLGNLRYPEGVINPSDLPKELYEELKYYSFASSEFFQPCFSNELTVKELLARIISERGGMRDYYTLENGILRCYHPYKGTVSTLYPWDVSKEAYRRFRRASKYGTFILGVDRLSAGNVFGEKVYKYL</sequence>
<evidence type="ECO:0000313" key="1">
    <source>
        <dbReference type="EMBL" id="DAF52253.1"/>
    </source>
</evidence>
<proteinExistence type="predicted"/>
<name>A0A8S5SMH5_9CAUD</name>
<accession>A0A8S5SMH5</accession>
<reference evidence="1" key="1">
    <citation type="journal article" date="2021" name="Proc. Natl. Acad. Sci. U.S.A.">
        <title>A Catalog of Tens of Thousands of Viruses from Human Metagenomes Reveals Hidden Associations with Chronic Diseases.</title>
        <authorList>
            <person name="Tisza M.J."/>
            <person name="Buck C.B."/>
        </authorList>
    </citation>
    <scope>NUCLEOTIDE SEQUENCE</scope>
    <source>
        <strain evidence="1">CtIKM86</strain>
    </source>
</reference>
<protein>
    <submittedName>
        <fullName evidence="1">Uncharacterized protein</fullName>
    </submittedName>
</protein>
<organism evidence="1">
    <name type="scientific">Podoviridae sp. ctIKM86</name>
    <dbReference type="NCBI Taxonomy" id="2827729"/>
    <lineage>
        <taxon>Viruses</taxon>
        <taxon>Duplodnaviria</taxon>
        <taxon>Heunggongvirae</taxon>
        <taxon>Uroviricota</taxon>
        <taxon>Caudoviricetes</taxon>
    </lineage>
</organism>